<sequence length="509" mass="57560">MLGPTPARTQLSFTFEDSDSEFDAQMAMPDYEPMSPVVANLEKMVANRKTVSSESGTTAETISSVGRGISNKRSISSMDSTPPESPIEAFLSRPETPNYPCNNWNSTSTFTMRNGQVYSFGQLQVMSLQIAEARRNGEFPPTTEPTLDANAVAEDYNSLIYLRRLRGNQLAPAPQSYIHFREQVALGIQVRQASLKRETDQEVARRVDHYLQAVEAEQRYYNASNTALQRREVINPAQQGIIDPHDDMCSMVEHTIEQGISDATGPLRMNVSNLKKQGEVFQEQTALLQQQNNMFQRQTDGLVQQQSGLLRQQNNMFLQQDSLVQQQSSLLRQQTDVFQRQTDIVQHQTQKQNDLFLQQHSMFLNHKASVREHSRFFKKQTDTLEQQNRAMNASVTHLSNLIEPQIYNNQAAAQTLASANQLFIDLSKELPETIRCAVEEASQKQARELIEQALHIQQMASADPQPDAKAISAAQEMKAAAVGSDRAERSERSSIFRMVRKFKRQRISS</sequence>
<evidence type="ECO:0000313" key="1">
    <source>
        <dbReference type="EMBL" id="KAF5531446.1"/>
    </source>
</evidence>
<organism evidence="1 2">
    <name type="scientific">Fusarium napiforme</name>
    <dbReference type="NCBI Taxonomy" id="42672"/>
    <lineage>
        <taxon>Eukaryota</taxon>
        <taxon>Fungi</taxon>
        <taxon>Dikarya</taxon>
        <taxon>Ascomycota</taxon>
        <taxon>Pezizomycotina</taxon>
        <taxon>Sordariomycetes</taxon>
        <taxon>Hypocreomycetidae</taxon>
        <taxon>Hypocreales</taxon>
        <taxon>Nectriaceae</taxon>
        <taxon>Fusarium</taxon>
        <taxon>Fusarium fujikuroi species complex</taxon>
    </lineage>
</organism>
<gene>
    <name evidence="1" type="ORF">FNAPI_13248</name>
</gene>
<dbReference type="Proteomes" id="UP000574317">
    <property type="component" value="Unassembled WGS sequence"/>
</dbReference>
<comment type="caution">
    <text evidence="1">The sequence shown here is derived from an EMBL/GenBank/DDBJ whole genome shotgun (WGS) entry which is preliminary data.</text>
</comment>
<keyword evidence="2" id="KW-1185">Reference proteome</keyword>
<accession>A0A8H5I6V3</accession>
<dbReference type="AlphaFoldDB" id="A0A8H5I6V3"/>
<protein>
    <submittedName>
        <fullName evidence="1">Uncharacterized protein</fullName>
    </submittedName>
</protein>
<reference evidence="1 2" key="1">
    <citation type="submission" date="2020-05" db="EMBL/GenBank/DDBJ databases">
        <title>Identification and distribution of gene clusters putatively required for synthesis of sphingolipid metabolism inhibitors in phylogenetically diverse species of the filamentous fungus Fusarium.</title>
        <authorList>
            <person name="Kim H.-S."/>
            <person name="Busman M."/>
            <person name="Brown D.W."/>
            <person name="Divon H."/>
            <person name="Uhlig S."/>
            <person name="Proctor R.H."/>
        </authorList>
    </citation>
    <scope>NUCLEOTIDE SEQUENCE [LARGE SCALE GENOMIC DNA]</scope>
    <source>
        <strain evidence="1 2">NRRL 25196</strain>
    </source>
</reference>
<dbReference type="EMBL" id="JAAOAO010000786">
    <property type="protein sequence ID" value="KAF5531446.1"/>
    <property type="molecule type" value="Genomic_DNA"/>
</dbReference>
<name>A0A8H5I6V3_9HYPO</name>
<evidence type="ECO:0000313" key="2">
    <source>
        <dbReference type="Proteomes" id="UP000574317"/>
    </source>
</evidence>
<proteinExistence type="predicted"/>